<dbReference type="InterPro" id="IPR050942">
    <property type="entry name" value="F-box_BR-signaling"/>
</dbReference>
<accession>A0A7J7D6W0</accession>
<dbReference type="InParanoid" id="A0A7J7D6W0"/>
<dbReference type="Pfam" id="PF03478">
    <property type="entry name" value="Beta-prop_KIB1-4"/>
    <property type="match status" value="1"/>
</dbReference>
<dbReference type="EMBL" id="JAAARO010000009">
    <property type="protein sequence ID" value="KAF5742105.1"/>
    <property type="molecule type" value="Genomic_DNA"/>
</dbReference>
<evidence type="ECO:0000313" key="2">
    <source>
        <dbReference type="EMBL" id="KAF5742105.1"/>
    </source>
</evidence>
<dbReference type="PANTHER" id="PTHR44259">
    <property type="entry name" value="OS07G0183000 PROTEIN-RELATED"/>
    <property type="match status" value="1"/>
</dbReference>
<proteinExistence type="predicted"/>
<sequence length="175" mass="20846">MSESDALEKHSRVFKYLVEHSGEILLVLRFFHDNMTGVDARTRTFKVYRLDLDEMRWVRLFDLGDHILFLGKNSSTLFRTRELGIEEGDCIYFIDDYKQIPSMDQWEVDIIGYPKEESGFDEWGSFSLKDDKFGNFCYPWREGKVEPVWITAPSWLYMGEHWPDSHQIEEEENNL</sequence>
<gene>
    <name evidence="2" type="ORF">HS088_TW09G00146</name>
</gene>
<evidence type="ECO:0000313" key="3">
    <source>
        <dbReference type="Proteomes" id="UP000593562"/>
    </source>
</evidence>
<dbReference type="AlphaFoldDB" id="A0A7J7D6W0"/>
<protein>
    <submittedName>
        <fullName evidence="2">F-box protein</fullName>
    </submittedName>
</protein>
<name>A0A7J7D6W0_TRIWF</name>
<comment type="caution">
    <text evidence="2">The sequence shown here is derived from an EMBL/GenBank/DDBJ whole genome shotgun (WGS) entry which is preliminary data.</text>
</comment>
<organism evidence="2 3">
    <name type="scientific">Tripterygium wilfordii</name>
    <name type="common">Thunder God vine</name>
    <dbReference type="NCBI Taxonomy" id="458696"/>
    <lineage>
        <taxon>Eukaryota</taxon>
        <taxon>Viridiplantae</taxon>
        <taxon>Streptophyta</taxon>
        <taxon>Embryophyta</taxon>
        <taxon>Tracheophyta</taxon>
        <taxon>Spermatophyta</taxon>
        <taxon>Magnoliopsida</taxon>
        <taxon>eudicotyledons</taxon>
        <taxon>Gunneridae</taxon>
        <taxon>Pentapetalae</taxon>
        <taxon>rosids</taxon>
        <taxon>fabids</taxon>
        <taxon>Celastrales</taxon>
        <taxon>Celastraceae</taxon>
        <taxon>Tripterygium</taxon>
    </lineage>
</organism>
<keyword evidence="3" id="KW-1185">Reference proteome</keyword>
<dbReference type="InterPro" id="IPR005174">
    <property type="entry name" value="KIB1-4_b-propeller"/>
</dbReference>
<evidence type="ECO:0000259" key="1">
    <source>
        <dbReference type="Pfam" id="PF03478"/>
    </source>
</evidence>
<dbReference type="Proteomes" id="UP000593562">
    <property type="component" value="Unassembled WGS sequence"/>
</dbReference>
<dbReference type="OrthoDB" id="642536at2759"/>
<feature type="domain" description="KIB1-4 beta-propeller" evidence="1">
    <location>
        <begin position="11"/>
        <end position="101"/>
    </location>
</feature>
<reference evidence="2 3" key="1">
    <citation type="journal article" date="2020" name="Nat. Commun.">
        <title>Genome of Tripterygium wilfordii and identification of cytochrome P450 involved in triptolide biosynthesis.</title>
        <authorList>
            <person name="Tu L."/>
            <person name="Su P."/>
            <person name="Zhang Z."/>
            <person name="Gao L."/>
            <person name="Wang J."/>
            <person name="Hu T."/>
            <person name="Zhou J."/>
            <person name="Zhang Y."/>
            <person name="Zhao Y."/>
            <person name="Liu Y."/>
            <person name="Song Y."/>
            <person name="Tong Y."/>
            <person name="Lu Y."/>
            <person name="Yang J."/>
            <person name="Xu C."/>
            <person name="Jia M."/>
            <person name="Peters R.J."/>
            <person name="Huang L."/>
            <person name="Gao W."/>
        </authorList>
    </citation>
    <scope>NUCLEOTIDE SEQUENCE [LARGE SCALE GENOMIC DNA]</scope>
    <source>
        <strain evidence="3">cv. XIE 37</strain>
        <tissue evidence="2">Leaf</tissue>
    </source>
</reference>